<dbReference type="EMBL" id="CAMKVN010009334">
    <property type="protein sequence ID" value="CAI2193289.1"/>
    <property type="molecule type" value="Genomic_DNA"/>
</dbReference>
<proteinExistence type="predicted"/>
<dbReference type="Proteomes" id="UP001153678">
    <property type="component" value="Unassembled WGS sequence"/>
</dbReference>
<evidence type="ECO:0000313" key="3">
    <source>
        <dbReference type="Proteomes" id="UP001153678"/>
    </source>
</evidence>
<comment type="caution">
    <text evidence="2">The sequence shown here is derived from an EMBL/GenBank/DDBJ whole genome shotgun (WGS) entry which is preliminary data.</text>
</comment>
<protein>
    <submittedName>
        <fullName evidence="2">7029_t:CDS:1</fullName>
    </submittedName>
</protein>
<feature type="region of interest" description="Disordered" evidence="1">
    <location>
        <begin position="59"/>
        <end position="87"/>
    </location>
</feature>
<dbReference type="AlphaFoldDB" id="A0A9W4T3M6"/>
<evidence type="ECO:0000256" key="1">
    <source>
        <dbReference type="SAM" id="MobiDB-lite"/>
    </source>
</evidence>
<evidence type="ECO:0000313" key="2">
    <source>
        <dbReference type="EMBL" id="CAI2193289.1"/>
    </source>
</evidence>
<feature type="compositionally biased region" description="Acidic residues" evidence="1">
    <location>
        <begin position="66"/>
        <end position="87"/>
    </location>
</feature>
<name>A0A9W4T3M6_9GLOM</name>
<organism evidence="2 3">
    <name type="scientific">Funneliformis geosporum</name>
    <dbReference type="NCBI Taxonomy" id="1117311"/>
    <lineage>
        <taxon>Eukaryota</taxon>
        <taxon>Fungi</taxon>
        <taxon>Fungi incertae sedis</taxon>
        <taxon>Mucoromycota</taxon>
        <taxon>Glomeromycotina</taxon>
        <taxon>Glomeromycetes</taxon>
        <taxon>Glomerales</taxon>
        <taxon>Glomeraceae</taxon>
        <taxon>Funneliformis</taxon>
    </lineage>
</organism>
<reference evidence="2" key="1">
    <citation type="submission" date="2022-08" db="EMBL/GenBank/DDBJ databases">
        <authorList>
            <person name="Kallberg Y."/>
            <person name="Tangrot J."/>
            <person name="Rosling A."/>
        </authorList>
    </citation>
    <scope>NUCLEOTIDE SEQUENCE</scope>
    <source>
        <strain evidence="2">Wild A</strain>
    </source>
</reference>
<gene>
    <name evidence="2" type="ORF">FWILDA_LOCUS16000</name>
</gene>
<sequence>RKFSHRASLQNHVKIHDNAVVDRALQKISEEVEQAHAQLEEEEELNYDDYNEQLEEKEEFSYKEQLEEEELSYDEQLEEEEEFSYEK</sequence>
<accession>A0A9W4T3M6</accession>
<feature type="non-terminal residue" evidence="2">
    <location>
        <position position="87"/>
    </location>
</feature>
<keyword evidence="3" id="KW-1185">Reference proteome</keyword>